<feature type="domain" description="Calmodulin binding protein-like N-terminal" evidence="1">
    <location>
        <begin position="406"/>
        <end position="541"/>
    </location>
</feature>
<keyword evidence="3" id="KW-1185">Reference proteome</keyword>
<evidence type="ECO:0000313" key="2">
    <source>
        <dbReference type="EMBL" id="KAL2500557.1"/>
    </source>
</evidence>
<dbReference type="Pfam" id="PF07887">
    <property type="entry name" value="Calmodulin_bind"/>
    <property type="match status" value="1"/>
</dbReference>
<proteinExistence type="predicted"/>
<dbReference type="PANTHER" id="PTHR11764">
    <property type="entry name" value="TERPENE CYCLASE/MUTASE FAMILY MEMBER"/>
    <property type="match status" value="1"/>
</dbReference>
<gene>
    <name evidence="2" type="ORF">Fot_34405</name>
</gene>
<dbReference type="EMBL" id="JBFOLJ010000010">
    <property type="protein sequence ID" value="KAL2500557.1"/>
    <property type="molecule type" value="Genomic_DNA"/>
</dbReference>
<dbReference type="Proteomes" id="UP001604277">
    <property type="component" value="Unassembled WGS sequence"/>
</dbReference>
<reference evidence="3" key="1">
    <citation type="submission" date="2024-07" db="EMBL/GenBank/DDBJ databases">
        <title>Two chromosome-level genome assemblies of Korean endemic species Abeliophyllum distichum and Forsythia ovata (Oleaceae).</title>
        <authorList>
            <person name="Jang H."/>
        </authorList>
    </citation>
    <scope>NUCLEOTIDE SEQUENCE [LARGE SCALE GENOMIC DNA]</scope>
</reference>
<dbReference type="SUPFAM" id="SSF48239">
    <property type="entry name" value="Terpenoid cyclases/Protein prenyltransferases"/>
    <property type="match status" value="1"/>
</dbReference>
<name>A0ABD1SLQ2_9LAMI</name>
<evidence type="ECO:0000259" key="1">
    <source>
        <dbReference type="Pfam" id="PF07887"/>
    </source>
</evidence>
<evidence type="ECO:0000313" key="3">
    <source>
        <dbReference type="Proteomes" id="UP001604277"/>
    </source>
</evidence>
<dbReference type="InterPro" id="IPR008930">
    <property type="entry name" value="Terpenoid_cyclase/PrenylTrfase"/>
</dbReference>
<dbReference type="InterPro" id="IPR018333">
    <property type="entry name" value="Squalene_cyclase"/>
</dbReference>
<dbReference type="PANTHER" id="PTHR11764:SF19">
    <property type="entry name" value="TERPENE CYCLASE_MUTASE FAMILY MEMBER"/>
    <property type="match status" value="1"/>
</dbReference>
<comment type="caution">
    <text evidence="2">The sequence shown here is derived from an EMBL/GenBank/DDBJ whole genome shotgun (WGS) entry which is preliminary data.</text>
</comment>
<protein>
    <submittedName>
        <fullName evidence="2">Terpene cyclase/mutase family member</fullName>
    </submittedName>
</protein>
<dbReference type="InterPro" id="IPR046831">
    <property type="entry name" value="Calmodulin_bind_N"/>
</dbReference>
<sequence>MVCVLRDQTFPYQAVDKDLGYSSYEQKAFPPQVCIQNPATSLMHAEFDQSHPQVLAIQHDDRRLTIKARAIQFCDHVAPHNFGIQMHILHLETALLFVQDNKHRRLLREMNLFTAQQKKSWMGKVSKTHSIGSHSNFSGNLFTAQQKKSWMGKIENEYGPQAKVLGAPGHQYMTWAANMPVGLDTRVPWVMCKEKMPQILWEKAEFWLLPKLSPIHPGGSLIPLLRICWDFSIILPEPLLTRWPFSKLREKALKVAMEHVQYEDMNSRYLCIGGVEKVLCLIACWVEDPNSEANERHLARIPDYFWVAEDGLKMQSFGCQIWDAAFSIQATLSSNLAEEYGMTLIKAHDFVKASQCFERVRKWPITARIYSHIGAHHLKLDPRKIKLRPLDQGPCSCILTVNYLAIQFTCNRVVSEGKTPVKIVLYDSISKKIMTSEPLSSIKVTIVVLDSDFSSNDREDWTEEEFDGRIVRNREGRRLLVTGDLILSLHEGVGYIGEVSFTDNSSWIRRGRFFLGAKVHTSSIEVRIKERISKAFKVKDHRG</sequence>
<accession>A0ABD1SLQ2</accession>
<dbReference type="AlphaFoldDB" id="A0ABD1SLQ2"/>
<dbReference type="Gene3D" id="1.50.10.20">
    <property type="match status" value="1"/>
</dbReference>
<organism evidence="2 3">
    <name type="scientific">Forsythia ovata</name>
    <dbReference type="NCBI Taxonomy" id="205694"/>
    <lineage>
        <taxon>Eukaryota</taxon>
        <taxon>Viridiplantae</taxon>
        <taxon>Streptophyta</taxon>
        <taxon>Embryophyta</taxon>
        <taxon>Tracheophyta</taxon>
        <taxon>Spermatophyta</taxon>
        <taxon>Magnoliopsida</taxon>
        <taxon>eudicotyledons</taxon>
        <taxon>Gunneridae</taxon>
        <taxon>Pentapetalae</taxon>
        <taxon>asterids</taxon>
        <taxon>lamiids</taxon>
        <taxon>Lamiales</taxon>
        <taxon>Oleaceae</taxon>
        <taxon>Forsythieae</taxon>
        <taxon>Forsythia</taxon>
    </lineage>
</organism>